<dbReference type="STRING" id="1839801.Dform_00376"/>
<proteinExistence type="predicted"/>
<sequence>MKRENDVPIYFTDIYHASEKSFKDYGAFNISLIADLPLFIDPFLLFQSNKAEYQALHKSIVNYLSYLRDLSHRGTISLGRLQSLFFFSEVKQTYLGFSEIGNSGRGLGQKFALALNRHLISLFTSFGKETITQGTHLEKLSLISPGVGKDMISDFTTNLIKEYLCEYTQNYCLKNIESKYLAKVNVPRVKFNYELGVWISKTYFLPIYNHDYVLLTPKDILTKQENWINRDDFYDSFYEIINARPNHQLRAELNEYLKKVLSKRPTEKEKDVAVEDFIKNHPELIDLYIRIKEEKGELATRRSAVYVSESETLYIKQFSELRNYLFQNTLFYQTAVSSEQETLQRITYLKDAIENKGCWKLLYKDGKPLRKEEDIHIMFRLVWYGTTFDVSREVNDGRGPADYKVSMGLDKTVIEFKLANNSHLKQNLQNQLELYKKASDAQVGFKVIVYFTNLELAKVQHVLKELGMLKDPKVILIDARNKLSASKVR</sequence>
<dbReference type="Proteomes" id="UP000185934">
    <property type="component" value="Chromosome"/>
</dbReference>
<accession>A0A1P8F5L8</accession>
<gene>
    <name evidence="1" type="ORF">Dform_00376</name>
</gene>
<reference evidence="2" key="1">
    <citation type="submission" date="2016-11" db="EMBL/GenBank/DDBJ databases">
        <title>Dehalogenimonas formicexedens sp. nov., a chlorinated alkane respiring bacterium isolated from contaminated groundwater.</title>
        <authorList>
            <person name="Key T.A."/>
            <person name="Bowman K.S."/>
            <person name="Lee I."/>
            <person name="Chun J."/>
            <person name="Albuquerque L."/>
            <person name="da Costa M.S."/>
            <person name="Rainey F.A."/>
            <person name="Moe W.M."/>
        </authorList>
    </citation>
    <scope>NUCLEOTIDE SEQUENCE [LARGE SCALE GENOMIC DNA]</scope>
    <source>
        <strain evidence="2">NSZ-14</strain>
    </source>
</reference>
<protein>
    <submittedName>
        <fullName evidence="1">Uncharacterized protein</fullName>
    </submittedName>
</protein>
<dbReference type="KEGG" id="dfo:Dform_00376"/>
<evidence type="ECO:0000313" key="1">
    <source>
        <dbReference type="EMBL" id="APV43735.1"/>
    </source>
</evidence>
<evidence type="ECO:0000313" key="2">
    <source>
        <dbReference type="Proteomes" id="UP000185934"/>
    </source>
</evidence>
<name>A0A1P8F5L8_9CHLR</name>
<dbReference type="AlphaFoldDB" id="A0A1P8F5L8"/>
<dbReference type="EMBL" id="CP018258">
    <property type="protein sequence ID" value="APV43735.1"/>
    <property type="molecule type" value="Genomic_DNA"/>
</dbReference>
<dbReference type="RefSeq" id="WP_225973712.1">
    <property type="nucleotide sequence ID" value="NZ_CP018258.1"/>
</dbReference>
<organism evidence="1 2">
    <name type="scientific">Dehalogenimonas formicexedens</name>
    <dbReference type="NCBI Taxonomy" id="1839801"/>
    <lineage>
        <taxon>Bacteria</taxon>
        <taxon>Bacillati</taxon>
        <taxon>Chloroflexota</taxon>
        <taxon>Dehalococcoidia</taxon>
        <taxon>Dehalococcoidales</taxon>
        <taxon>Dehalococcoidaceae</taxon>
        <taxon>Dehalogenimonas</taxon>
    </lineage>
</organism>
<keyword evidence="2" id="KW-1185">Reference proteome</keyword>